<evidence type="ECO:0000313" key="1">
    <source>
        <dbReference type="EMBL" id="SFF06625.1"/>
    </source>
</evidence>
<protein>
    <submittedName>
        <fullName evidence="1">Uncharacterized protein</fullName>
    </submittedName>
</protein>
<reference evidence="1 2" key="1">
    <citation type="submission" date="2016-10" db="EMBL/GenBank/DDBJ databases">
        <authorList>
            <person name="de Groot N.N."/>
        </authorList>
    </citation>
    <scope>NUCLEOTIDE SEQUENCE [LARGE SCALE GENOMIC DNA]</scope>
    <source>
        <strain>GEY</strain>
        <strain evidence="2">DSM 9560</strain>
    </source>
</reference>
<name>A0A1I2FMS2_9BACT</name>
<dbReference type="EMBL" id="FONY01000014">
    <property type="protein sequence ID" value="SFF06625.1"/>
    <property type="molecule type" value="Genomic_DNA"/>
</dbReference>
<dbReference type="AlphaFoldDB" id="A0A1I2FMS2"/>
<keyword evidence="2" id="KW-1185">Reference proteome</keyword>
<accession>A0A1I2FMS2</accession>
<organism evidence="1 2">
    <name type="scientific">Thermoflexibacter ruber</name>
    <dbReference type="NCBI Taxonomy" id="1003"/>
    <lineage>
        <taxon>Bacteria</taxon>
        <taxon>Pseudomonadati</taxon>
        <taxon>Bacteroidota</taxon>
        <taxon>Cytophagia</taxon>
        <taxon>Cytophagales</taxon>
        <taxon>Thermoflexibacteraceae</taxon>
        <taxon>Thermoflexibacter</taxon>
    </lineage>
</organism>
<gene>
    <name evidence="1" type="ORF">SAMN04488541_101486</name>
</gene>
<sequence length="203" mass="22895">MTNNEDYILAGTKTISSLLVPKYAMSFNKPVKASNFSPFLRSGISVKKIVRDSINNKITINNIKGFMSQSGHSKFGSVLQIIVWYEDNPTDTTLTTNKILWEAKIESNLENVKVFGGFEKDEIRLSSSLDSVSVKIDISNKVIVLSKNIDMKRVVIRIRTSEAGIEHIDPYKPMYPISFIQSVYPNPFSDKYNLALLHPKTIC</sequence>
<dbReference type="Proteomes" id="UP000199513">
    <property type="component" value="Unassembled WGS sequence"/>
</dbReference>
<evidence type="ECO:0000313" key="2">
    <source>
        <dbReference type="Proteomes" id="UP000199513"/>
    </source>
</evidence>
<proteinExistence type="predicted"/>
<dbReference type="RefSeq" id="WP_091544432.1">
    <property type="nucleotide sequence ID" value="NZ_FONY01000014.1"/>
</dbReference>